<dbReference type="RefSeq" id="WP_078711550.1">
    <property type="nucleotide sequence ID" value="NZ_FUWY01000002.1"/>
</dbReference>
<proteinExistence type="predicted"/>
<dbReference type="EMBL" id="FUWY01000002">
    <property type="protein sequence ID" value="SJZ60777.1"/>
    <property type="molecule type" value="Genomic_DNA"/>
</dbReference>
<name>A0A1T4M1L6_9FIRM</name>
<dbReference type="STRING" id="118967.SAMN02745191_1141"/>
<organism evidence="1 2">
    <name type="scientific">Anaerorhabdus furcosa</name>
    <dbReference type="NCBI Taxonomy" id="118967"/>
    <lineage>
        <taxon>Bacteria</taxon>
        <taxon>Bacillati</taxon>
        <taxon>Bacillota</taxon>
        <taxon>Erysipelotrichia</taxon>
        <taxon>Erysipelotrichales</taxon>
        <taxon>Erysipelotrichaceae</taxon>
        <taxon>Anaerorhabdus</taxon>
    </lineage>
</organism>
<dbReference type="AlphaFoldDB" id="A0A1T4M1L6"/>
<accession>A0A1T4M1L6</accession>
<dbReference type="Proteomes" id="UP000243297">
    <property type="component" value="Unassembled WGS sequence"/>
</dbReference>
<sequence length="124" mass="14643">MITNKIRLLVKQLLGQVGQVYSNVASDDSLNYITYRLNQSNRYPNRYDFTLLVDLYFNEIEVVEDKCDEIIELLNYKQHNNNDVGLTFYLESRGIMTDVDKDIQVRSLRFQIIAYERSSYEKGI</sequence>
<evidence type="ECO:0000313" key="2">
    <source>
        <dbReference type="Proteomes" id="UP000243297"/>
    </source>
</evidence>
<gene>
    <name evidence="1" type="ORF">SAMN02745191_1141</name>
</gene>
<keyword evidence="2" id="KW-1185">Reference proteome</keyword>
<protein>
    <submittedName>
        <fullName evidence="1">Uncharacterized protein</fullName>
    </submittedName>
</protein>
<reference evidence="2" key="1">
    <citation type="submission" date="2017-02" db="EMBL/GenBank/DDBJ databases">
        <authorList>
            <person name="Varghese N."/>
            <person name="Submissions S."/>
        </authorList>
    </citation>
    <scope>NUCLEOTIDE SEQUENCE [LARGE SCALE GENOMIC DNA]</scope>
    <source>
        <strain evidence="2">ATCC 25662</strain>
    </source>
</reference>
<evidence type="ECO:0000313" key="1">
    <source>
        <dbReference type="EMBL" id="SJZ60777.1"/>
    </source>
</evidence>